<organism evidence="2 3">
    <name type="scientific">Micavibrio aeruginosavorus</name>
    <dbReference type="NCBI Taxonomy" id="349221"/>
    <lineage>
        <taxon>Bacteria</taxon>
        <taxon>Pseudomonadati</taxon>
        <taxon>Bdellovibrionota</taxon>
        <taxon>Bdellovibrionia</taxon>
        <taxon>Bdellovibrionales</taxon>
        <taxon>Pseudobdellovibrionaceae</taxon>
        <taxon>Micavibrio</taxon>
    </lineage>
</organism>
<dbReference type="InterPro" id="IPR051161">
    <property type="entry name" value="Mannose-6P_isomerase_type2"/>
</dbReference>
<evidence type="ECO:0000313" key="3">
    <source>
        <dbReference type="Proteomes" id="UP000249417"/>
    </source>
</evidence>
<evidence type="ECO:0000313" key="2">
    <source>
        <dbReference type="EMBL" id="PZQ43559.1"/>
    </source>
</evidence>
<dbReference type="Pfam" id="PF01050">
    <property type="entry name" value="MannoseP_isomer"/>
    <property type="match status" value="1"/>
</dbReference>
<protein>
    <recommendedName>
        <fullName evidence="1">Mannose-6-phosphate isomerase type II C-terminal domain-containing protein</fullName>
    </recommendedName>
</protein>
<dbReference type="Gene3D" id="2.60.120.10">
    <property type="entry name" value="Jelly Rolls"/>
    <property type="match status" value="1"/>
</dbReference>
<feature type="non-terminal residue" evidence="2">
    <location>
        <position position="1"/>
    </location>
</feature>
<dbReference type="GO" id="GO:0009298">
    <property type="term" value="P:GDP-mannose biosynthetic process"/>
    <property type="evidence" value="ECO:0007669"/>
    <property type="project" value="TreeGrafter"/>
</dbReference>
<feature type="domain" description="Mannose-6-phosphate isomerase type II C-terminal" evidence="1">
    <location>
        <begin position="9"/>
        <end position="98"/>
    </location>
</feature>
<proteinExistence type="predicted"/>
<dbReference type="Proteomes" id="UP000249417">
    <property type="component" value="Unassembled WGS sequence"/>
</dbReference>
<dbReference type="PANTHER" id="PTHR46390:SF1">
    <property type="entry name" value="MANNOSE-1-PHOSPHATE GUANYLYLTRANSFERASE"/>
    <property type="match status" value="1"/>
</dbReference>
<dbReference type="InterPro" id="IPR001538">
    <property type="entry name" value="Man6P_isomerase-2_C"/>
</dbReference>
<dbReference type="InterPro" id="IPR014710">
    <property type="entry name" value="RmlC-like_jellyroll"/>
</dbReference>
<gene>
    <name evidence="2" type="ORF">DI551_11895</name>
</gene>
<accession>A0A2W5MTN6</accession>
<reference evidence="2 3" key="1">
    <citation type="submission" date="2017-08" db="EMBL/GenBank/DDBJ databases">
        <title>Infants hospitalized years apart are colonized by the same room-sourced microbial strains.</title>
        <authorList>
            <person name="Brooks B."/>
            <person name="Olm M.R."/>
            <person name="Firek B.A."/>
            <person name="Baker R."/>
            <person name="Thomas B.C."/>
            <person name="Morowitz M.J."/>
            <person name="Banfield J.F."/>
        </authorList>
    </citation>
    <scope>NUCLEOTIDE SEQUENCE [LARGE SCALE GENOMIC DNA]</scope>
    <source>
        <strain evidence="2">S2_005_002_R2_29</strain>
    </source>
</reference>
<dbReference type="GO" id="GO:0005976">
    <property type="term" value="P:polysaccharide metabolic process"/>
    <property type="evidence" value="ECO:0007669"/>
    <property type="project" value="InterPro"/>
</dbReference>
<dbReference type="EMBL" id="QFQB01000146">
    <property type="protein sequence ID" value="PZQ43559.1"/>
    <property type="molecule type" value="Genomic_DNA"/>
</dbReference>
<evidence type="ECO:0000259" key="1">
    <source>
        <dbReference type="Pfam" id="PF01050"/>
    </source>
</evidence>
<sequence length="121" mass="12905">GFGNIAPQASQPWTMVKTVQAEKSVEAREITLKAGQSMTFDAHDTGVCFFTVMAGTAAVTMNGTVHTVATFGNMHVPEKTDYSIANSGTEDLKMIEVRKLVAEGITFENAPALPGRTKKVA</sequence>
<dbReference type="SUPFAM" id="SSF51182">
    <property type="entry name" value="RmlC-like cupins"/>
    <property type="match status" value="1"/>
</dbReference>
<name>A0A2W5MTN6_9BACT</name>
<dbReference type="GO" id="GO:0004475">
    <property type="term" value="F:mannose-1-phosphate guanylyltransferase (GTP) activity"/>
    <property type="evidence" value="ECO:0007669"/>
    <property type="project" value="TreeGrafter"/>
</dbReference>
<dbReference type="AlphaFoldDB" id="A0A2W5MTN6"/>
<dbReference type="InterPro" id="IPR011051">
    <property type="entry name" value="RmlC_Cupin_sf"/>
</dbReference>
<comment type="caution">
    <text evidence="2">The sequence shown here is derived from an EMBL/GenBank/DDBJ whole genome shotgun (WGS) entry which is preliminary data.</text>
</comment>
<dbReference type="PANTHER" id="PTHR46390">
    <property type="entry name" value="MANNOSE-1-PHOSPHATE GUANYLYLTRANSFERASE"/>
    <property type="match status" value="1"/>
</dbReference>